<name>A0A1Q5ZUA4_9SPHI</name>
<dbReference type="Pfam" id="PF20862">
    <property type="entry name" value="DUF6843"/>
    <property type="match status" value="1"/>
</dbReference>
<evidence type="ECO:0000313" key="3">
    <source>
        <dbReference type="Proteomes" id="UP000186720"/>
    </source>
</evidence>
<gene>
    <name evidence="2" type="ORF">RG47T_0782</name>
</gene>
<sequence length="200" mass="23516">MTHYRYEWLQDYKKMRRTAIIYIIIFLSSCKFAEKQKYLFPDNYCGNIYIFTNVKNGSPKQYYAGNIRIYSVFQSGILLSQFKETYGITNKRFFFKTKNGNEIEFNGIPFQDDKASLDSNKVYAFYGNDTNITFPKSKDTVGIQIVTICKPKNFNNTNQEPFKKILVGSHFLPEDITYERLINIRNKANKLIKNTVFVND</sequence>
<organism evidence="2 3">
    <name type="scientific">Mucilaginibacter polytrichastri</name>
    <dbReference type="NCBI Taxonomy" id="1302689"/>
    <lineage>
        <taxon>Bacteria</taxon>
        <taxon>Pseudomonadati</taxon>
        <taxon>Bacteroidota</taxon>
        <taxon>Sphingobacteriia</taxon>
        <taxon>Sphingobacteriales</taxon>
        <taxon>Sphingobacteriaceae</taxon>
        <taxon>Mucilaginibacter</taxon>
    </lineage>
</organism>
<comment type="caution">
    <text evidence="2">The sequence shown here is derived from an EMBL/GenBank/DDBJ whole genome shotgun (WGS) entry which is preliminary data.</text>
</comment>
<dbReference type="STRING" id="1302689.RG47T_0782"/>
<dbReference type="PROSITE" id="PS51257">
    <property type="entry name" value="PROKAR_LIPOPROTEIN"/>
    <property type="match status" value="1"/>
</dbReference>
<dbReference type="EMBL" id="MPPL01000001">
    <property type="protein sequence ID" value="OKS85337.1"/>
    <property type="molecule type" value="Genomic_DNA"/>
</dbReference>
<evidence type="ECO:0000313" key="2">
    <source>
        <dbReference type="EMBL" id="OKS85337.1"/>
    </source>
</evidence>
<evidence type="ECO:0000259" key="1">
    <source>
        <dbReference type="Pfam" id="PF20862"/>
    </source>
</evidence>
<protein>
    <recommendedName>
        <fullName evidence="1">DUF6843 domain-containing protein</fullName>
    </recommendedName>
</protein>
<keyword evidence="3" id="KW-1185">Reference proteome</keyword>
<accession>A0A1Q5ZUA4</accession>
<proteinExistence type="predicted"/>
<feature type="domain" description="DUF6843" evidence="1">
    <location>
        <begin position="34"/>
        <end position="106"/>
    </location>
</feature>
<dbReference type="AlphaFoldDB" id="A0A1Q5ZUA4"/>
<dbReference type="Proteomes" id="UP000186720">
    <property type="component" value="Unassembled WGS sequence"/>
</dbReference>
<reference evidence="2 3" key="1">
    <citation type="submission" date="2016-11" db="EMBL/GenBank/DDBJ databases">
        <title>Whole Genome Sequencing of Mucilaginibacter polytrichastri RG4-7(T) isolated from the moss sample.</title>
        <authorList>
            <person name="Li Y."/>
        </authorList>
    </citation>
    <scope>NUCLEOTIDE SEQUENCE [LARGE SCALE GENOMIC DNA]</scope>
    <source>
        <strain evidence="2 3">RG4-7</strain>
    </source>
</reference>
<dbReference type="InterPro" id="IPR049293">
    <property type="entry name" value="DUF6843"/>
</dbReference>